<dbReference type="PROSITE" id="PS00211">
    <property type="entry name" value="ABC_TRANSPORTER_1"/>
    <property type="match status" value="2"/>
</dbReference>
<keyword evidence="5" id="KW-1185">Reference proteome</keyword>
<dbReference type="SUPFAM" id="SSF52540">
    <property type="entry name" value="P-loop containing nucleoside triphosphate hydrolases"/>
    <property type="match status" value="2"/>
</dbReference>
<keyword evidence="1" id="KW-0547">Nucleotide-binding</keyword>
<dbReference type="AlphaFoldDB" id="A0A2V1IJT1"/>
<evidence type="ECO:0000313" key="4">
    <source>
        <dbReference type="EMBL" id="PWB02166.1"/>
    </source>
</evidence>
<dbReference type="InterPro" id="IPR017871">
    <property type="entry name" value="ABC_transporter-like_CS"/>
</dbReference>
<dbReference type="PANTHER" id="PTHR43158">
    <property type="entry name" value="SKFA PEPTIDE EXPORT ATP-BINDING PROTEIN SKFE"/>
    <property type="match status" value="1"/>
</dbReference>
<evidence type="ECO:0000313" key="5">
    <source>
        <dbReference type="Proteomes" id="UP000244905"/>
    </source>
</evidence>
<sequence length="475" mass="52812">MDNADFLIRFSSPRLGYGSVVLDNSELLEIPQGVSVVLGPNGAGKSTLGLVMEKGRYAYGNRLEFARPDMKVRMLTFTDIHSFTGIDVVSHEQRLESTVNDFVPTVAELVGQLASDGEWLRLCESFALRDVMDKRINYLSSGELRKLLVVNALRSRPDLLVLDNPYIGLDSASRLELDAALRSLPARGTSVVMLLCDPADIPAYAVAVLPMAGRTLLPLVTDRAAIDALRSQTPVCEEIDASQLPLRPEADGDDYEVAFSITDGHVSYGDRRIISGLDWTVRRGERWALTGPNGSGKSLLLSMICGDHPQAYANCITLFDRRRGSGESIWEIKDRIGYVCPEMQLYFRSPLSVVDVVAQGLRSALNRYARITDSERSEALAWLRLMAISHLKDQTFDRLSSGEQRMVLLARAFIRQPRLLILDEPLHGLDAPAKQRIRRLTDLLTGRNSTSLIFVSHYPHEIPSGVNHIKTLIKR</sequence>
<dbReference type="GO" id="GO:0005524">
    <property type="term" value="F:ATP binding"/>
    <property type="evidence" value="ECO:0007669"/>
    <property type="project" value="UniProtKB-KW"/>
</dbReference>
<evidence type="ECO:0000259" key="3">
    <source>
        <dbReference type="PROSITE" id="PS50893"/>
    </source>
</evidence>
<dbReference type="PROSITE" id="PS50893">
    <property type="entry name" value="ABC_TRANSPORTER_2"/>
    <property type="match status" value="2"/>
</dbReference>
<evidence type="ECO:0000256" key="2">
    <source>
        <dbReference type="ARBA" id="ARBA00022840"/>
    </source>
</evidence>
<accession>A0A2V1IJT1</accession>
<dbReference type="InterPro" id="IPR003593">
    <property type="entry name" value="AAA+_ATPase"/>
</dbReference>
<dbReference type="SMART" id="SM00382">
    <property type="entry name" value="AAA"/>
    <property type="match status" value="2"/>
</dbReference>
<reference evidence="5" key="1">
    <citation type="submission" date="2018-02" db="EMBL/GenBank/DDBJ databases">
        <authorList>
            <person name="Clavel T."/>
            <person name="Strowig T."/>
        </authorList>
    </citation>
    <scope>NUCLEOTIDE SEQUENCE [LARGE SCALE GENOMIC DNA]</scope>
    <source>
        <strain evidence="5">DSM 103720</strain>
    </source>
</reference>
<dbReference type="PANTHER" id="PTHR43158:SF2">
    <property type="entry name" value="SKFA PEPTIDE EXPORT ATP-BINDING PROTEIN SKFE"/>
    <property type="match status" value="1"/>
</dbReference>
<proteinExistence type="predicted"/>
<dbReference type="InterPro" id="IPR027417">
    <property type="entry name" value="P-loop_NTPase"/>
</dbReference>
<dbReference type="EMBL" id="PUEC01000015">
    <property type="protein sequence ID" value="PWB02166.1"/>
    <property type="molecule type" value="Genomic_DNA"/>
</dbReference>
<comment type="caution">
    <text evidence="4">The sequence shown here is derived from an EMBL/GenBank/DDBJ whole genome shotgun (WGS) entry which is preliminary data.</text>
</comment>
<organism evidence="4 5">
    <name type="scientific">Duncaniella muris</name>
    <dbReference type="NCBI Taxonomy" id="2094150"/>
    <lineage>
        <taxon>Bacteria</taxon>
        <taxon>Pseudomonadati</taxon>
        <taxon>Bacteroidota</taxon>
        <taxon>Bacteroidia</taxon>
        <taxon>Bacteroidales</taxon>
        <taxon>Muribaculaceae</taxon>
        <taxon>Duncaniella</taxon>
    </lineage>
</organism>
<keyword evidence="2 4" id="KW-0067">ATP-binding</keyword>
<feature type="domain" description="ABC transporter" evidence="3">
    <location>
        <begin position="259"/>
        <end position="473"/>
    </location>
</feature>
<feature type="domain" description="ABC transporter" evidence="3">
    <location>
        <begin position="8"/>
        <end position="238"/>
    </location>
</feature>
<dbReference type="GeneID" id="82526236"/>
<dbReference type="GO" id="GO:0016887">
    <property type="term" value="F:ATP hydrolysis activity"/>
    <property type="evidence" value="ECO:0007669"/>
    <property type="project" value="InterPro"/>
</dbReference>
<gene>
    <name evidence="4" type="ORF">C5O23_07750</name>
</gene>
<evidence type="ECO:0000256" key="1">
    <source>
        <dbReference type="ARBA" id="ARBA00022741"/>
    </source>
</evidence>
<name>A0A2V1IJT1_9BACT</name>
<dbReference type="Gene3D" id="3.40.50.300">
    <property type="entry name" value="P-loop containing nucleotide triphosphate hydrolases"/>
    <property type="match status" value="2"/>
</dbReference>
<dbReference type="Pfam" id="PF00005">
    <property type="entry name" value="ABC_tran"/>
    <property type="match status" value="2"/>
</dbReference>
<dbReference type="InterPro" id="IPR003439">
    <property type="entry name" value="ABC_transporter-like_ATP-bd"/>
</dbReference>
<dbReference type="Proteomes" id="UP000244905">
    <property type="component" value="Unassembled WGS sequence"/>
</dbReference>
<dbReference type="RefSeq" id="WP_107032375.1">
    <property type="nucleotide sequence ID" value="NZ_CAOXIM010000001.1"/>
</dbReference>
<protein>
    <submittedName>
        <fullName evidence="4">Molybdenum ABC transporter ATP-binding protein</fullName>
    </submittedName>
</protein>